<feature type="region of interest" description="Disordered" evidence="8">
    <location>
        <begin position="56"/>
        <end position="82"/>
    </location>
</feature>
<sequence>MRRLNVVLLATIQLCLALLPGFDVHSDLLAYPQFEVVFSEGSISDKEAHELLESQARDATDSADGSQSSAGDARETTAADAGNAADEISYSYELMNMPPHRYLCAIPNIPPPGPENQTANELAKAEEARELSRAASSGWELLSQLEDRCLYFMSGWWSYRFCDNHEVAQYHAVTAMTHGQPPRRDPQTPEYVLGRVPALPAGSEVEARDRAGSKSVPAELQVKGDQRYLVQKLEGGTICDLTGRERTIEVQYHCVPGMTTDRIGWIKEVTICAYVMVVNSPRLCQNAVFLPPKETKANAIKCQLISAAAADDDDRSTPRLEQTEGAQPDGVGGAEGEKTTAGSRAGDEAGDEAGHDAAEELGVVTVGGVVVGARHVLSGADEVGKPPLKLAAPQNTFETSVGDRMVDVLIKVASKADGGKVEKMSTDELKRLELDPSVVEDMKKKMERLAGDQGWKLEVVEIDGGNMRELRGFVDEKPKAAGGEGQQQASSDEDDGHDEEGGGGDRHHLPADGQDEQQASVGQDQHQVPHGHGGQQAADEKDEGAKDDVRDEGSKETFFRDEL</sequence>
<dbReference type="Pfam" id="PF07915">
    <property type="entry name" value="PRKCSH"/>
    <property type="match status" value="1"/>
</dbReference>
<evidence type="ECO:0000256" key="3">
    <source>
        <dbReference type="ARBA" id="ARBA00022729"/>
    </source>
</evidence>
<keyword evidence="3 9" id="KW-0732">Signal</keyword>
<dbReference type="InParanoid" id="A0A151GN35"/>
<evidence type="ECO:0000256" key="2">
    <source>
        <dbReference type="ARBA" id="ARBA00009918"/>
    </source>
</evidence>
<feature type="compositionally biased region" description="Basic and acidic residues" evidence="8">
    <location>
        <begin position="499"/>
        <end position="510"/>
    </location>
</feature>
<dbReference type="GeneID" id="63718147"/>
<evidence type="ECO:0000256" key="8">
    <source>
        <dbReference type="SAM" id="MobiDB-lite"/>
    </source>
</evidence>
<feature type="region of interest" description="Disordered" evidence="8">
    <location>
        <begin position="475"/>
        <end position="563"/>
    </location>
</feature>
<feature type="signal peptide" evidence="9">
    <location>
        <begin position="1"/>
        <end position="17"/>
    </location>
</feature>
<dbReference type="GO" id="GO:0030246">
    <property type="term" value="F:carbohydrate binding"/>
    <property type="evidence" value="ECO:0007669"/>
    <property type="project" value="UniProtKB-UniRule"/>
</dbReference>
<dbReference type="PANTHER" id="PTHR15414:SF0">
    <property type="entry name" value="ENDOPLASMIC RETICULUM LECTIN 1"/>
    <property type="match status" value="1"/>
</dbReference>
<comment type="similarity">
    <text evidence="2 7">Belongs to the OS-9 family.</text>
</comment>
<dbReference type="InterPro" id="IPR044865">
    <property type="entry name" value="MRH_dom"/>
</dbReference>
<dbReference type="PROSITE" id="PS51914">
    <property type="entry name" value="MRH"/>
    <property type="match status" value="1"/>
</dbReference>
<comment type="subcellular location">
    <subcellularLocation>
        <location evidence="1 7">Endoplasmic reticulum membrane</location>
        <topology evidence="1 7">Peripheral membrane protein</topology>
        <orientation evidence="1 7">Lumenal side</orientation>
    </subcellularLocation>
</comment>
<organism evidence="11 12">
    <name type="scientific">Drechmeria coniospora</name>
    <name type="common">Nematophagous fungus</name>
    <name type="synonym">Meria coniospora</name>
    <dbReference type="NCBI Taxonomy" id="98403"/>
    <lineage>
        <taxon>Eukaryota</taxon>
        <taxon>Fungi</taxon>
        <taxon>Dikarya</taxon>
        <taxon>Ascomycota</taxon>
        <taxon>Pezizomycotina</taxon>
        <taxon>Sordariomycetes</taxon>
        <taxon>Hypocreomycetidae</taxon>
        <taxon>Hypocreales</taxon>
        <taxon>Ophiocordycipitaceae</taxon>
        <taxon>Drechmeria</taxon>
    </lineage>
</organism>
<dbReference type="PANTHER" id="PTHR15414">
    <property type="entry name" value="OS-9-RELATED"/>
    <property type="match status" value="1"/>
</dbReference>
<dbReference type="Proteomes" id="UP000076580">
    <property type="component" value="Chromosome 02"/>
</dbReference>
<reference evidence="11 12" key="1">
    <citation type="journal article" date="2016" name="Sci. Rep.">
        <title>Insights into Adaptations to a Near-Obligate Nematode Endoparasitic Lifestyle from the Finished Genome of Drechmeria coniospora.</title>
        <authorList>
            <person name="Zhang L."/>
            <person name="Zhou Z."/>
            <person name="Guo Q."/>
            <person name="Fokkens L."/>
            <person name="Miskei M."/>
            <person name="Pocsi I."/>
            <person name="Zhang W."/>
            <person name="Chen M."/>
            <person name="Wang L."/>
            <person name="Sun Y."/>
            <person name="Donzelli B.G."/>
            <person name="Gibson D.M."/>
            <person name="Nelson D.R."/>
            <person name="Luo J.G."/>
            <person name="Rep M."/>
            <person name="Liu H."/>
            <person name="Yang S."/>
            <person name="Wang J."/>
            <person name="Krasnoff S.B."/>
            <person name="Xu Y."/>
            <person name="Molnar I."/>
            <person name="Lin M."/>
        </authorList>
    </citation>
    <scope>NUCLEOTIDE SEQUENCE [LARGE SCALE GENOMIC DNA]</scope>
    <source>
        <strain evidence="11 12">ARSEF 6962</strain>
    </source>
</reference>
<feature type="chain" id="PRO_5007580810" description="Endoplasmic reticulum lectin" evidence="9">
    <location>
        <begin position="18"/>
        <end position="563"/>
    </location>
</feature>
<protein>
    <recommendedName>
        <fullName evidence="7">Endoplasmic reticulum lectin</fullName>
    </recommendedName>
    <alternativeName>
        <fullName evidence="7">Protein OS-9 homolog</fullName>
    </alternativeName>
</protein>
<feature type="compositionally biased region" description="Low complexity" evidence="8">
    <location>
        <begin position="62"/>
        <end position="71"/>
    </location>
</feature>
<dbReference type="GO" id="GO:0030968">
    <property type="term" value="P:endoplasmic reticulum unfolded protein response"/>
    <property type="evidence" value="ECO:0007669"/>
    <property type="project" value="UniProtKB-UniRule"/>
</dbReference>
<comment type="function">
    <text evidence="7">Lectin involved in the quality control of the secretory pathway. As a member of the endoplasmic reticulum-associated degradation lumenal (ERAD-L) surveillance system, targets misfolded endoplasmic reticulum lumenal glycoproteins for degradation.</text>
</comment>
<gene>
    <name evidence="11" type="ORF">DCS_05504</name>
</gene>
<dbReference type="InterPro" id="IPR045149">
    <property type="entry name" value="OS-9-like"/>
</dbReference>
<dbReference type="STRING" id="98403.A0A151GN35"/>
<evidence type="ECO:0000256" key="7">
    <source>
        <dbReference type="RuleBase" id="RU369099"/>
    </source>
</evidence>
<feature type="compositionally biased region" description="Basic and acidic residues" evidence="8">
    <location>
        <begin position="543"/>
        <end position="563"/>
    </location>
</feature>
<evidence type="ECO:0000256" key="6">
    <source>
        <dbReference type="ARBA" id="ARBA00023157"/>
    </source>
</evidence>
<evidence type="ECO:0000259" key="10">
    <source>
        <dbReference type="PROSITE" id="PS51914"/>
    </source>
</evidence>
<dbReference type="OrthoDB" id="448954at2759"/>
<dbReference type="EMBL" id="LAYC01000002">
    <property type="protein sequence ID" value="KYK58488.1"/>
    <property type="molecule type" value="Genomic_DNA"/>
</dbReference>
<name>A0A151GN35_DRECN</name>
<dbReference type="AlphaFoldDB" id="A0A151GN35"/>
<keyword evidence="12" id="KW-1185">Reference proteome</keyword>
<dbReference type="RefSeq" id="XP_040657840.1">
    <property type="nucleotide sequence ID" value="XM_040802807.1"/>
</dbReference>
<feature type="domain" description="MRH" evidence="10">
    <location>
        <begin position="147"/>
        <end position="286"/>
    </location>
</feature>
<keyword evidence="5 7" id="KW-0256">Endoplasmic reticulum</keyword>
<dbReference type="GO" id="GO:0030970">
    <property type="term" value="P:retrograde protein transport, ER to cytosol"/>
    <property type="evidence" value="ECO:0007669"/>
    <property type="project" value="TreeGrafter"/>
</dbReference>
<proteinExistence type="inferred from homology"/>
<evidence type="ECO:0000256" key="9">
    <source>
        <dbReference type="SAM" id="SignalP"/>
    </source>
</evidence>
<feature type="region of interest" description="Disordered" evidence="8">
    <location>
        <begin position="311"/>
        <end position="353"/>
    </location>
</feature>
<dbReference type="GO" id="GO:0005789">
    <property type="term" value="C:endoplasmic reticulum membrane"/>
    <property type="evidence" value="ECO:0007669"/>
    <property type="project" value="UniProtKB-SubCell"/>
</dbReference>
<keyword evidence="7" id="KW-0472">Membrane</keyword>
<evidence type="ECO:0000313" key="12">
    <source>
        <dbReference type="Proteomes" id="UP000076580"/>
    </source>
</evidence>
<dbReference type="GO" id="GO:0005788">
    <property type="term" value="C:endoplasmic reticulum lumen"/>
    <property type="evidence" value="ECO:0007669"/>
    <property type="project" value="UniProtKB-UniRule"/>
</dbReference>
<dbReference type="InterPro" id="IPR012913">
    <property type="entry name" value="OS9-like_dom"/>
</dbReference>
<evidence type="ECO:0000313" key="11">
    <source>
        <dbReference type="EMBL" id="KYK58488.1"/>
    </source>
</evidence>
<keyword evidence="6" id="KW-1015">Disulfide bond</keyword>
<dbReference type="InterPro" id="IPR009011">
    <property type="entry name" value="Man6P_isomerase_rcpt-bd_dom_sf"/>
</dbReference>
<dbReference type="Gene3D" id="2.70.130.10">
    <property type="entry name" value="Mannose-6-phosphate receptor binding domain"/>
    <property type="match status" value="1"/>
</dbReference>
<evidence type="ECO:0000256" key="1">
    <source>
        <dbReference type="ARBA" id="ARBA00004367"/>
    </source>
</evidence>
<evidence type="ECO:0000256" key="4">
    <source>
        <dbReference type="ARBA" id="ARBA00022734"/>
    </source>
</evidence>
<accession>A0A151GN35</accession>
<evidence type="ECO:0000256" key="5">
    <source>
        <dbReference type="ARBA" id="ARBA00022824"/>
    </source>
</evidence>
<comment type="caution">
    <text evidence="11">The sequence shown here is derived from an EMBL/GenBank/DDBJ whole genome shotgun (WGS) entry which is preliminary data.</text>
</comment>
<keyword evidence="4 7" id="KW-0430">Lectin</keyword>